<reference evidence="1" key="1">
    <citation type="submission" date="2020-03" db="EMBL/GenBank/DDBJ databases">
        <title>Studies in the Genomics of Life Span.</title>
        <authorList>
            <person name="Glass D."/>
        </authorList>
    </citation>
    <scope>NUCLEOTIDE SEQUENCE</scope>
    <source>
        <strain evidence="1">LTLLF</strain>
        <tissue evidence="1">Muscle</tissue>
    </source>
</reference>
<feature type="non-terminal residue" evidence="1">
    <location>
        <position position="1"/>
    </location>
</feature>
<gene>
    <name evidence="1" type="ORF">LTLLF_154630</name>
</gene>
<dbReference type="EMBL" id="JAATJU010022486">
    <property type="protein sequence ID" value="KAH0510543.1"/>
    <property type="molecule type" value="Genomic_DNA"/>
</dbReference>
<dbReference type="Proteomes" id="UP000710432">
    <property type="component" value="Unassembled WGS sequence"/>
</dbReference>
<sequence>IESESRFYELEQMWKNENWSEEVESNESWEEEVDNLVAWTNALDVESLNYDD</sequence>
<comment type="caution">
    <text evidence="1">The sequence shown here is derived from an EMBL/GenBank/DDBJ whole genome shotgun (WGS) entry which is preliminary data.</text>
</comment>
<proteinExistence type="predicted"/>
<organism evidence="1 2">
    <name type="scientific">Microtus ochrogaster</name>
    <name type="common">Prairie vole</name>
    <dbReference type="NCBI Taxonomy" id="79684"/>
    <lineage>
        <taxon>Eukaryota</taxon>
        <taxon>Metazoa</taxon>
        <taxon>Chordata</taxon>
        <taxon>Craniata</taxon>
        <taxon>Vertebrata</taxon>
        <taxon>Euteleostomi</taxon>
        <taxon>Mammalia</taxon>
        <taxon>Eutheria</taxon>
        <taxon>Euarchontoglires</taxon>
        <taxon>Glires</taxon>
        <taxon>Rodentia</taxon>
        <taxon>Myomorpha</taxon>
        <taxon>Muroidea</taxon>
        <taxon>Cricetidae</taxon>
        <taxon>Arvicolinae</taxon>
        <taxon>Microtus</taxon>
    </lineage>
</organism>
<name>A0A8J6GIU4_MICOH</name>
<accession>A0A8J6GIU4</accession>
<dbReference type="AlphaFoldDB" id="A0A8J6GIU4"/>
<evidence type="ECO:0000313" key="1">
    <source>
        <dbReference type="EMBL" id="KAH0510543.1"/>
    </source>
</evidence>
<evidence type="ECO:0000313" key="2">
    <source>
        <dbReference type="Proteomes" id="UP000710432"/>
    </source>
</evidence>
<protein>
    <submittedName>
        <fullName evidence="1">Putative ubiquitin-conjugating enzyme E2 U</fullName>
    </submittedName>
</protein>